<dbReference type="InterPro" id="IPR052523">
    <property type="entry name" value="Trichothecene_AcTrans"/>
</dbReference>
<dbReference type="PANTHER" id="PTHR42791:SF1">
    <property type="entry name" value="N-ACETYLTRANSFERASE DOMAIN-CONTAINING PROTEIN"/>
    <property type="match status" value="1"/>
</dbReference>
<dbReference type="Gene3D" id="3.40.630.30">
    <property type="match status" value="1"/>
</dbReference>
<dbReference type="Proteomes" id="UP001565368">
    <property type="component" value="Unassembled WGS sequence"/>
</dbReference>
<dbReference type="SUPFAM" id="SSF55729">
    <property type="entry name" value="Acyl-CoA N-acyltransferases (Nat)"/>
    <property type="match status" value="1"/>
</dbReference>
<gene>
    <name evidence="2" type="ORF">Q8F55_004693</name>
</gene>
<dbReference type="GeneID" id="95985736"/>
<protein>
    <recommendedName>
        <fullName evidence="1">N-acetyltransferase domain-containing protein</fullName>
    </recommendedName>
</protein>
<dbReference type="Pfam" id="PF00583">
    <property type="entry name" value="Acetyltransf_1"/>
    <property type="match status" value="1"/>
</dbReference>
<feature type="domain" description="N-acetyltransferase" evidence="1">
    <location>
        <begin position="80"/>
        <end position="236"/>
    </location>
</feature>
<reference evidence="2 3" key="1">
    <citation type="submission" date="2023-08" db="EMBL/GenBank/DDBJ databases">
        <title>Annotated Genome Sequence of Vanrija albida AlHP1.</title>
        <authorList>
            <person name="Herzog R."/>
        </authorList>
    </citation>
    <scope>NUCLEOTIDE SEQUENCE [LARGE SCALE GENOMIC DNA]</scope>
    <source>
        <strain evidence="2 3">AlHP1</strain>
    </source>
</reference>
<dbReference type="PANTHER" id="PTHR42791">
    <property type="entry name" value="GNAT FAMILY ACETYLTRANSFERASE"/>
    <property type="match status" value="1"/>
</dbReference>
<dbReference type="EMBL" id="JBBXJM010000003">
    <property type="protein sequence ID" value="KAL1410674.1"/>
    <property type="molecule type" value="Genomic_DNA"/>
</dbReference>
<keyword evidence="3" id="KW-1185">Reference proteome</keyword>
<evidence type="ECO:0000313" key="2">
    <source>
        <dbReference type="EMBL" id="KAL1410674.1"/>
    </source>
</evidence>
<proteinExistence type="predicted"/>
<dbReference type="InterPro" id="IPR016181">
    <property type="entry name" value="Acyl_CoA_acyltransferase"/>
</dbReference>
<dbReference type="PROSITE" id="PS51186">
    <property type="entry name" value="GNAT"/>
    <property type="match status" value="1"/>
</dbReference>
<dbReference type="RefSeq" id="XP_069210618.1">
    <property type="nucleotide sequence ID" value="XM_069353200.1"/>
</dbReference>
<dbReference type="CDD" id="cd04301">
    <property type="entry name" value="NAT_SF"/>
    <property type="match status" value="1"/>
</dbReference>
<dbReference type="InterPro" id="IPR000182">
    <property type="entry name" value="GNAT_dom"/>
</dbReference>
<comment type="caution">
    <text evidence="2">The sequence shown here is derived from an EMBL/GenBank/DDBJ whole genome shotgun (WGS) entry which is preliminary data.</text>
</comment>
<sequence length="237" mass="25874">MSRPAITTLRTVAEGRRAGLTLAWAFNEKTNWVGRALAGRPEPKADEPLRAPRDAAVVSWRANAVRGVLDLEAWAAHPAGEVPEGPWGDAPSEAYGAAMVFSPPGKEMGGGPDERNPDSIELEKVAPPDEAAVSEKFFGDLHSLEVKAWGPNGEKDIFYVAFLGTAPWAERKGLAGALLRQLFERAKTEGVEVGLITQTEDNMHYYKKMGFHVVAEDDIMIRTTTGHFYAMSNKKVE</sequence>
<accession>A0ABR3Q7H7</accession>
<name>A0ABR3Q7H7_9TREE</name>
<evidence type="ECO:0000259" key="1">
    <source>
        <dbReference type="PROSITE" id="PS51186"/>
    </source>
</evidence>
<evidence type="ECO:0000313" key="3">
    <source>
        <dbReference type="Proteomes" id="UP001565368"/>
    </source>
</evidence>
<organism evidence="2 3">
    <name type="scientific">Vanrija albida</name>
    <dbReference type="NCBI Taxonomy" id="181172"/>
    <lineage>
        <taxon>Eukaryota</taxon>
        <taxon>Fungi</taxon>
        <taxon>Dikarya</taxon>
        <taxon>Basidiomycota</taxon>
        <taxon>Agaricomycotina</taxon>
        <taxon>Tremellomycetes</taxon>
        <taxon>Trichosporonales</taxon>
        <taxon>Trichosporonaceae</taxon>
        <taxon>Vanrija</taxon>
    </lineage>
</organism>